<feature type="transmembrane region" description="Helical" evidence="7">
    <location>
        <begin position="133"/>
        <end position="150"/>
    </location>
</feature>
<accession>A0ABS8GM57</accession>
<sequence>MTTTDATLPSAPQAPKPALRNTGGAKRQYLFLLGIFVLLFFVPYILPESATPVAVRTLIFAIMAVGWNLMSGYGGMFSFGHAVFFGVGAYTDAFLLSEFGVSPWLSMIIGAVLSAGVGLTIAYFCLRYKLAGSYFALATFAFAQMFYLLSQNLEFLNKTDGINLPLLPEESWAMMQFDQDSKVYFWIPLVILGLAMASTIYFAHSRAGQFTQAIRDDATAAESLGIRVMKYRLITVAMSCAITAVAGAYYSQYYLFVGPDQAFGIHVSTDAIIPAVIGGVGTVWGPLIGAAVVGPLSEVIAHLLRNPPEFLEFLQGTSGLDVAVYAVLLIVIVIFLPKGIYGTIRERMRK</sequence>
<evidence type="ECO:0000256" key="5">
    <source>
        <dbReference type="ARBA" id="ARBA00023136"/>
    </source>
</evidence>
<feature type="region of interest" description="Disordered" evidence="6">
    <location>
        <begin position="1"/>
        <end position="20"/>
    </location>
</feature>
<dbReference type="InterPro" id="IPR043428">
    <property type="entry name" value="LivM-like"/>
</dbReference>
<keyword evidence="5 7" id="KW-0472">Membrane</keyword>
<dbReference type="Proteomes" id="UP001139168">
    <property type="component" value="Unassembled WGS sequence"/>
</dbReference>
<organism evidence="8 9">
    <name type="scientific">Arthrobacter gengyunqii</name>
    <dbReference type="NCBI Taxonomy" id="2886940"/>
    <lineage>
        <taxon>Bacteria</taxon>
        <taxon>Bacillati</taxon>
        <taxon>Actinomycetota</taxon>
        <taxon>Actinomycetes</taxon>
        <taxon>Micrococcales</taxon>
        <taxon>Micrococcaceae</taxon>
        <taxon>Arthrobacter</taxon>
    </lineage>
</organism>
<dbReference type="Pfam" id="PF02653">
    <property type="entry name" value="BPD_transp_2"/>
    <property type="match status" value="1"/>
</dbReference>
<evidence type="ECO:0000256" key="4">
    <source>
        <dbReference type="ARBA" id="ARBA00022989"/>
    </source>
</evidence>
<name>A0ABS8GM57_9MICC</name>
<comment type="subcellular location">
    <subcellularLocation>
        <location evidence="1">Cell membrane</location>
        <topology evidence="1">Multi-pass membrane protein</topology>
    </subcellularLocation>
</comment>
<feature type="transmembrane region" description="Helical" evidence="7">
    <location>
        <begin position="231"/>
        <end position="250"/>
    </location>
</feature>
<feature type="transmembrane region" description="Helical" evidence="7">
    <location>
        <begin position="58"/>
        <end position="84"/>
    </location>
</feature>
<keyword evidence="3 7" id="KW-0812">Transmembrane</keyword>
<keyword evidence="4 7" id="KW-1133">Transmembrane helix</keyword>
<evidence type="ECO:0000256" key="7">
    <source>
        <dbReference type="SAM" id="Phobius"/>
    </source>
</evidence>
<keyword evidence="2" id="KW-1003">Cell membrane</keyword>
<evidence type="ECO:0000256" key="2">
    <source>
        <dbReference type="ARBA" id="ARBA00022475"/>
    </source>
</evidence>
<evidence type="ECO:0000313" key="8">
    <source>
        <dbReference type="EMBL" id="MCC3266951.1"/>
    </source>
</evidence>
<evidence type="ECO:0000256" key="3">
    <source>
        <dbReference type="ARBA" id="ARBA00022692"/>
    </source>
</evidence>
<keyword evidence="9" id="KW-1185">Reference proteome</keyword>
<feature type="transmembrane region" description="Helical" evidence="7">
    <location>
        <begin position="29"/>
        <end position="46"/>
    </location>
</feature>
<dbReference type="InterPro" id="IPR001851">
    <property type="entry name" value="ABC_transp_permease"/>
</dbReference>
<feature type="transmembrane region" description="Helical" evidence="7">
    <location>
        <begin position="104"/>
        <end position="126"/>
    </location>
</feature>
<protein>
    <submittedName>
        <fullName evidence="8">Branched-chain amino acid ABC transporter permease</fullName>
    </submittedName>
</protein>
<dbReference type="PANTHER" id="PTHR30482:SF10">
    <property type="entry name" value="HIGH-AFFINITY BRANCHED-CHAIN AMINO ACID TRANSPORT PROTEIN BRAE"/>
    <property type="match status" value="1"/>
</dbReference>
<feature type="transmembrane region" description="Helical" evidence="7">
    <location>
        <begin position="183"/>
        <end position="203"/>
    </location>
</feature>
<comment type="caution">
    <text evidence="8">The sequence shown here is derived from an EMBL/GenBank/DDBJ whole genome shotgun (WGS) entry which is preliminary data.</text>
</comment>
<dbReference type="CDD" id="cd06581">
    <property type="entry name" value="TM_PBP1_LivM_like"/>
    <property type="match status" value="1"/>
</dbReference>
<proteinExistence type="predicted"/>
<dbReference type="EMBL" id="JAJFZQ010000006">
    <property type="protein sequence ID" value="MCC3266951.1"/>
    <property type="molecule type" value="Genomic_DNA"/>
</dbReference>
<evidence type="ECO:0000256" key="6">
    <source>
        <dbReference type="SAM" id="MobiDB-lite"/>
    </source>
</evidence>
<evidence type="ECO:0000256" key="1">
    <source>
        <dbReference type="ARBA" id="ARBA00004651"/>
    </source>
</evidence>
<reference evidence="8" key="1">
    <citation type="submission" date="2021-10" db="EMBL/GenBank/DDBJ databases">
        <title>Novel species in genus Arthrobacter.</title>
        <authorList>
            <person name="Liu Y."/>
        </authorList>
    </citation>
    <scope>NUCLEOTIDE SEQUENCE</scope>
    <source>
        <strain evidence="8">Zg-Y786</strain>
    </source>
</reference>
<evidence type="ECO:0000313" key="9">
    <source>
        <dbReference type="Proteomes" id="UP001139168"/>
    </source>
</evidence>
<feature type="transmembrane region" description="Helical" evidence="7">
    <location>
        <begin position="322"/>
        <end position="341"/>
    </location>
</feature>
<dbReference type="RefSeq" id="WP_227891754.1">
    <property type="nucleotide sequence ID" value="NZ_JAJFZQ010000006.1"/>
</dbReference>
<dbReference type="PANTHER" id="PTHR30482">
    <property type="entry name" value="HIGH-AFFINITY BRANCHED-CHAIN AMINO ACID TRANSPORT SYSTEM PERMEASE"/>
    <property type="match status" value="1"/>
</dbReference>
<gene>
    <name evidence="8" type="ORF">LJ752_12970</name>
</gene>